<evidence type="ECO:0000256" key="1">
    <source>
        <dbReference type="ARBA" id="ARBA00022598"/>
    </source>
</evidence>
<organism evidence="4 5">
    <name type="scientific">Niallia oryzisoli</name>
    <dbReference type="NCBI Taxonomy" id="1737571"/>
    <lineage>
        <taxon>Bacteria</taxon>
        <taxon>Bacillati</taxon>
        <taxon>Bacillota</taxon>
        <taxon>Bacilli</taxon>
        <taxon>Bacillales</taxon>
        <taxon>Bacillaceae</taxon>
        <taxon>Niallia</taxon>
    </lineage>
</organism>
<name>A0ABZ2CH76_9BACI</name>
<evidence type="ECO:0000256" key="2">
    <source>
        <dbReference type="ARBA" id="ARBA00022694"/>
    </source>
</evidence>
<protein>
    <recommendedName>
        <fullName evidence="3">tRNA(Met) cytidine acetate ligase</fullName>
        <ecNumber evidence="3">6.3.4.-</ecNumber>
    </recommendedName>
</protein>
<keyword evidence="3" id="KW-0820">tRNA-binding</keyword>
<keyword evidence="5" id="KW-1185">Reference proteome</keyword>
<dbReference type="PANTHER" id="PTHR37825">
    <property type="entry name" value="TRNA(MET) CYTIDINE ACETATE LIGASE"/>
    <property type="match status" value="1"/>
</dbReference>
<comment type="caution">
    <text evidence="3">Lacks conserved residue(s) required for the propagation of feature annotation.</text>
</comment>
<comment type="similarity">
    <text evidence="3">Belongs to the TmcAL family.</text>
</comment>
<dbReference type="RefSeq" id="WP_338451947.1">
    <property type="nucleotide sequence ID" value="NZ_CP137640.1"/>
</dbReference>
<accession>A0ABZ2CH76</accession>
<feature type="binding site" evidence="3">
    <location>
        <position position="162"/>
    </location>
    <ligand>
        <name>ATP</name>
        <dbReference type="ChEBI" id="CHEBI:30616"/>
    </ligand>
</feature>
<dbReference type="Gene3D" id="3.40.50.620">
    <property type="entry name" value="HUPs"/>
    <property type="match status" value="1"/>
</dbReference>
<feature type="binding site" evidence="3">
    <location>
        <position position="187"/>
    </location>
    <ligand>
        <name>ATP</name>
        <dbReference type="ChEBI" id="CHEBI:30616"/>
    </ligand>
</feature>
<dbReference type="InterPro" id="IPR008513">
    <property type="entry name" value="tRNA(Met)_cyd_acetate_ligase"/>
</dbReference>
<dbReference type="EMBL" id="CP137640">
    <property type="protein sequence ID" value="WVX83055.1"/>
    <property type="molecule type" value="Genomic_DNA"/>
</dbReference>
<feature type="binding site" evidence="3">
    <location>
        <position position="101"/>
    </location>
    <ligand>
        <name>ATP</name>
        <dbReference type="ChEBI" id="CHEBI:30616"/>
    </ligand>
</feature>
<keyword evidence="3" id="KW-0694">RNA-binding</keyword>
<sequence>MKAVGVVVEYNPFHHGHAYHIECAKKETGADVVIAAMSGNFLQRGEPAIVSKWARTEMALKGGIDLVFELPYSFAVQKADTFAAGAVSLLGAAGCEFICFGSESGQIEDFYQTYHFIEKHKETYNRVIKQFINKGYSYPKALSLAFQTLEPEGNVIDLSLPNNILGFQYVKAAEISDYPGKMVTIARKSANYHDQHFSSASIASATSIRKALFSQKGDISQIKSYVPIHTYEALRQYRQNYGTFHDWNMYWSYLKLNLLQLNNTELKEIYEIEEGIENRLLSLAIKCETFPHFMEELKTKRYTWTRLQRTLTHILTHSTKKEMNVLDGNVSYLRLLGMTETGRSYLNQLKKDCPIPIISKRSSFTNQQIQTDTRASRIYAMGLPEKYRQKAIELEFMQQPIYIQNDINDKKNKAI</sequence>
<keyword evidence="3" id="KW-0067">ATP-binding</keyword>
<evidence type="ECO:0000313" key="5">
    <source>
        <dbReference type="Proteomes" id="UP001357223"/>
    </source>
</evidence>
<dbReference type="EC" id="6.3.4.-" evidence="3"/>
<proteinExistence type="inferred from homology"/>
<comment type="function">
    <text evidence="3">Catalyzes the formation of N(4)-acetylcytidine (ac(4)C) at the wobble position of elongator tRNA(Met), using acetate and ATP as substrates. First activates an acetate ion to form acetyladenylate (Ac-AMP) and then transfers the acetyl group to tRNA to form ac(4)C34.</text>
</comment>
<evidence type="ECO:0000313" key="4">
    <source>
        <dbReference type="EMBL" id="WVX83055.1"/>
    </source>
</evidence>
<dbReference type="PANTHER" id="PTHR37825:SF1">
    <property type="entry name" value="TRNA(MET) CYTIDINE ACETATE LIGASE"/>
    <property type="match status" value="1"/>
</dbReference>
<feature type="binding site" evidence="3">
    <location>
        <begin position="7"/>
        <end position="20"/>
    </location>
    <ligand>
        <name>ATP</name>
        <dbReference type="ChEBI" id="CHEBI:30616"/>
    </ligand>
</feature>
<keyword evidence="3" id="KW-0547">Nucleotide-binding</keyword>
<dbReference type="InterPro" id="IPR014729">
    <property type="entry name" value="Rossmann-like_a/b/a_fold"/>
</dbReference>
<keyword evidence="1 3" id="KW-0436">Ligase</keyword>
<gene>
    <name evidence="3" type="primary">tmcAL</name>
    <name evidence="4" type="ORF">R4Z09_08770</name>
</gene>
<reference evidence="4 5" key="1">
    <citation type="submission" date="2023-10" db="EMBL/GenBank/DDBJ databases">
        <title>Niallia locisalis sp.nov. isolated from a salt pond sample.</title>
        <authorList>
            <person name="Li X.-J."/>
            <person name="Dong L."/>
        </authorList>
    </citation>
    <scope>NUCLEOTIDE SEQUENCE [LARGE SCALE GENOMIC DNA]</scope>
    <source>
        <strain evidence="4 5">DSM 29761</strain>
    </source>
</reference>
<dbReference type="NCBIfam" id="NF010191">
    <property type="entry name" value="PRK13670.1"/>
    <property type="match status" value="1"/>
</dbReference>
<comment type="subcellular location">
    <subcellularLocation>
        <location evidence="3">Cytoplasm</location>
    </subcellularLocation>
</comment>
<dbReference type="Pfam" id="PF05636">
    <property type="entry name" value="HIGH_NTase1"/>
    <property type="match status" value="1"/>
</dbReference>
<dbReference type="Proteomes" id="UP001357223">
    <property type="component" value="Chromosome"/>
</dbReference>
<keyword evidence="2 3" id="KW-0819">tRNA processing</keyword>
<dbReference type="HAMAP" id="MF_01539">
    <property type="entry name" value="TmcAL"/>
    <property type="match status" value="1"/>
</dbReference>
<comment type="catalytic activity">
    <reaction evidence="3">
        <text>cytidine(34) in elongator tRNA(Met) + acetate + ATP = N(4)-acetylcytidine(34) in elongator tRNA(Met) + AMP + diphosphate</text>
        <dbReference type="Rhea" id="RHEA:58144"/>
        <dbReference type="Rhea" id="RHEA-COMP:10693"/>
        <dbReference type="Rhea" id="RHEA-COMP:10694"/>
        <dbReference type="ChEBI" id="CHEBI:30089"/>
        <dbReference type="ChEBI" id="CHEBI:30616"/>
        <dbReference type="ChEBI" id="CHEBI:33019"/>
        <dbReference type="ChEBI" id="CHEBI:74900"/>
        <dbReference type="ChEBI" id="CHEBI:82748"/>
        <dbReference type="ChEBI" id="CHEBI:456215"/>
    </reaction>
</comment>
<evidence type="ECO:0000256" key="3">
    <source>
        <dbReference type="HAMAP-Rule" id="MF_01539"/>
    </source>
</evidence>
<keyword evidence="3" id="KW-0963">Cytoplasm</keyword>
<dbReference type="SUPFAM" id="SSF52374">
    <property type="entry name" value="Nucleotidylyl transferase"/>
    <property type="match status" value="1"/>
</dbReference>